<keyword evidence="4" id="KW-0804">Transcription</keyword>
<feature type="domain" description="HTH lysR-type" evidence="5">
    <location>
        <begin position="1"/>
        <end position="58"/>
    </location>
</feature>
<organism evidence="6 7">
    <name type="scientific">Mangrovactinospora gilvigrisea</name>
    <dbReference type="NCBI Taxonomy" id="1428644"/>
    <lineage>
        <taxon>Bacteria</taxon>
        <taxon>Bacillati</taxon>
        <taxon>Actinomycetota</taxon>
        <taxon>Actinomycetes</taxon>
        <taxon>Kitasatosporales</taxon>
        <taxon>Streptomycetaceae</taxon>
        <taxon>Mangrovactinospora</taxon>
    </lineage>
</organism>
<dbReference type="PRINTS" id="PR00039">
    <property type="entry name" value="HTHLYSR"/>
</dbReference>
<comment type="caution">
    <text evidence="6">The sequence shown here is derived from an EMBL/GenBank/DDBJ whole genome shotgun (WGS) entry which is preliminary data.</text>
</comment>
<dbReference type="Gene3D" id="3.40.190.290">
    <property type="match status" value="1"/>
</dbReference>
<accession>A0A1J7CG28</accession>
<dbReference type="Gene3D" id="1.10.10.10">
    <property type="entry name" value="Winged helix-like DNA-binding domain superfamily/Winged helix DNA-binding domain"/>
    <property type="match status" value="1"/>
</dbReference>
<dbReference type="CDD" id="cd05466">
    <property type="entry name" value="PBP2_LTTR_substrate"/>
    <property type="match status" value="1"/>
</dbReference>
<dbReference type="GO" id="GO:0003677">
    <property type="term" value="F:DNA binding"/>
    <property type="evidence" value="ECO:0007669"/>
    <property type="project" value="UniProtKB-KW"/>
</dbReference>
<name>A0A1J7CG28_9ACTN</name>
<comment type="similarity">
    <text evidence="1">Belongs to the LysR transcriptional regulatory family.</text>
</comment>
<evidence type="ECO:0000313" key="6">
    <source>
        <dbReference type="EMBL" id="OIV38618.1"/>
    </source>
</evidence>
<dbReference type="InterPro" id="IPR036388">
    <property type="entry name" value="WH-like_DNA-bd_sf"/>
</dbReference>
<dbReference type="AlphaFoldDB" id="A0A1J7CG28"/>
<dbReference type="OrthoDB" id="3181812at2"/>
<dbReference type="Proteomes" id="UP000243342">
    <property type="component" value="Unassembled WGS sequence"/>
</dbReference>
<gene>
    <name evidence="6" type="ORF">BIV57_05045</name>
</gene>
<keyword evidence="2" id="KW-0805">Transcription regulation</keyword>
<dbReference type="EMBL" id="MLCF01000017">
    <property type="protein sequence ID" value="OIV38618.1"/>
    <property type="molecule type" value="Genomic_DNA"/>
</dbReference>
<dbReference type="PANTHER" id="PTHR30346:SF29">
    <property type="entry name" value="LYSR SUBSTRATE-BINDING"/>
    <property type="match status" value="1"/>
</dbReference>
<dbReference type="SUPFAM" id="SSF46785">
    <property type="entry name" value="Winged helix' DNA-binding domain"/>
    <property type="match status" value="1"/>
</dbReference>
<proteinExistence type="inferred from homology"/>
<evidence type="ECO:0000313" key="7">
    <source>
        <dbReference type="Proteomes" id="UP000243342"/>
    </source>
</evidence>
<reference evidence="6 7" key="1">
    <citation type="submission" date="2016-10" db="EMBL/GenBank/DDBJ databases">
        <title>Genome sequence of Streptomyces gilvigriseus MUSC 26.</title>
        <authorList>
            <person name="Lee L.-H."/>
            <person name="Ser H.-L."/>
        </authorList>
    </citation>
    <scope>NUCLEOTIDE SEQUENCE [LARGE SCALE GENOMIC DNA]</scope>
    <source>
        <strain evidence="6 7">MUSC 26</strain>
    </source>
</reference>
<dbReference type="InterPro" id="IPR000847">
    <property type="entry name" value="LysR_HTH_N"/>
</dbReference>
<evidence type="ECO:0000256" key="2">
    <source>
        <dbReference type="ARBA" id="ARBA00023015"/>
    </source>
</evidence>
<keyword evidence="7" id="KW-1185">Reference proteome</keyword>
<dbReference type="InterPro" id="IPR036390">
    <property type="entry name" value="WH_DNA-bd_sf"/>
</dbReference>
<dbReference type="GO" id="GO:0032993">
    <property type="term" value="C:protein-DNA complex"/>
    <property type="evidence" value="ECO:0007669"/>
    <property type="project" value="TreeGrafter"/>
</dbReference>
<dbReference type="SUPFAM" id="SSF53850">
    <property type="entry name" value="Periplasmic binding protein-like II"/>
    <property type="match status" value="1"/>
</dbReference>
<evidence type="ECO:0000256" key="3">
    <source>
        <dbReference type="ARBA" id="ARBA00023125"/>
    </source>
</evidence>
<dbReference type="RefSeq" id="WP_071655437.1">
    <property type="nucleotide sequence ID" value="NZ_MLCF01000017.1"/>
</dbReference>
<dbReference type="PANTHER" id="PTHR30346">
    <property type="entry name" value="TRANSCRIPTIONAL DUAL REGULATOR HCAR-RELATED"/>
    <property type="match status" value="1"/>
</dbReference>
<evidence type="ECO:0000256" key="4">
    <source>
        <dbReference type="ARBA" id="ARBA00023163"/>
    </source>
</evidence>
<dbReference type="PROSITE" id="PS50931">
    <property type="entry name" value="HTH_LYSR"/>
    <property type="match status" value="1"/>
</dbReference>
<dbReference type="FunFam" id="1.10.10.10:FF:000001">
    <property type="entry name" value="LysR family transcriptional regulator"/>
    <property type="match status" value="1"/>
</dbReference>
<dbReference type="InterPro" id="IPR005119">
    <property type="entry name" value="LysR_subst-bd"/>
</dbReference>
<dbReference type="Pfam" id="PF00126">
    <property type="entry name" value="HTH_1"/>
    <property type="match status" value="1"/>
</dbReference>
<protein>
    <submittedName>
        <fullName evidence="6">LysR family transcriptional regulator</fullName>
    </submittedName>
</protein>
<dbReference type="STRING" id="1428644.BIV57_05045"/>
<dbReference type="GO" id="GO:0003700">
    <property type="term" value="F:DNA-binding transcription factor activity"/>
    <property type="evidence" value="ECO:0007669"/>
    <property type="project" value="InterPro"/>
</dbReference>
<keyword evidence="3" id="KW-0238">DNA-binding</keyword>
<sequence length="295" mass="32384">MQLQQLAYFVAVAETRHFTRAAERMYVAQPSLSKQIGVLEAELGTPLFVRTRGNITLTAAGETLLPIARRILADVDTARVEVQELAQLRRGRLRLGATPSLMTGLLPPVLRRFRDRWPGVELVVEESGSHDLVQDLHEGRLEVALVVLPLPRQDLPLTTTRLLHEDLVLITSGDDEDERDGPLGIEALRDLPLVMFRRGYDLRDLTVAACRDAGFEPAFAVEGGEMDAVIGFVRAGLGAAVVPGTVAMANPGLRARRFRSPGLTRVVALAHRRDVQPSRAAREFRALLLDELGTG</sequence>
<dbReference type="Pfam" id="PF03466">
    <property type="entry name" value="LysR_substrate"/>
    <property type="match status" value="1"/>
</dbReference>
<evidence type="ECO:0000259" key="5">
    <source>
        <dbReference type="PROSITE" id="PS50931"/>
    </source>
</evidence>
<evidence type="ECO:0000256" key="1">
    <source>
        <dbReference type="ARBA" id="ARBA00009437"/>
    </source>
</evidence>